<feature type="repeat" description="ANK" evidence="3">
    <location>
        <begin position="137"/>
        <end position="169"/>
    </location>
</feature>
<protein>
    <submittedName>
        <fullName evidence="5">Uncharacterized protein</fullName>
    </submittedName>
</protein>
<dbReference type="Proteomes" id="UP001189429">
    <property type="component" value="Unassembled WGS sequence"/>
</dbReference>
<evidence type="ECO:0000256" key="1">
    <source>
        <dbReference type="ARBA" id="ARBA00022737"/>
    </source>
</evidence>
<dbReference type="PANTHER" id="PTHR24171">
    <property type="entry name" value="ANKYRIN REPEAT DOMAIN-CONTAINING PROTEIN 39-RELATED"/>
    <property type="match status" value="1"/>
</dbReference>
<comment type="caution">
    <text evidence="5">The sequence shown here is derived from an EMBL/GenBank/DDBJ whole genome shotgun (WGS) entry which is preliminary data.</text>
</comment>
<dbReference type="Gene3D" id="1.25.40.20">
    <property type="entry name" value="Ankyrin repeat-containing domain"/>
    <property type="match status" value="2"/>
</dbReference>
<dbReference type="PROSITE" id="PS50088">
    <property type="entry name" value="ANK_REPEAT"/>
    <property type="match status" value="2"/>
</dbReference>
<dbReference type="SUPFAM" id="SSF48403">
    <property type="entry name" value="Ankyrin repeat"/>
    <property type="match status" value="1"/>
</dbReference>
<evidence type="ECO:0000256" key="2">
    <source>
        <dbReference type="ARBA" id="ARBA00023043"/>
    </source>
</evidence>
<keyword evidence="1" id="KW-0677">Repeat</keyword>
<name>A0ABN9X2Y9_9DINO</name>
<dbReference type="EMBL" id="CAUYUJ010019787">
    <property type="protein sequence ID" value="CAK0893682.1"/>
    <property type="molecule type" value="Genomic_DNA"/>
</dbReference>
<feature type="compositionally biased region" description="Low complexity" evidence="4">
    <location>
        <begin position="401"/>
        <end position="414"/>
    </location>
</feature>
<feature type="repeat" description="ANK" evidence="3">
    <location>
        <begin position="170"/>
        <end position="202"/>
    </location>
</feature>
<accession>A0ABN9X2Y9</accession>
<evidence type="ECO:0000256" key="3">
    <source>
        <dbReference type="PROSITE-ProRule" id="PRU00023"/>
    </source>
</evidence>
<dbReference type="Pfam" id="PF13637">
    <property type="entry name" value="Ank_4"/>
    <property type="match status" value="1"/>
</dbReference>
<proteinExistence type="predicted"/>
<feature type="region of interest" description="Disordered" evidence="4">
    <location>
        <begin position="401"/>
        <end position="423"/>
    </location>
</feature>
<keyword evidence="2 3" id="KW-0040">ANK repeat</keyword>
<dbReference type="PROSITE" id="PS50297">
    <property type="entry name" value="ANK_REP_REGION"/>
    <property type="match status" value="2"/>
</dbReference>
<organism evidence="5 6">
    <name type="scientific">Prorocentrum cordatum</name>
    <dbReference type="NCBI Taxonomy" id="2364126"/>
    <lineage>
        <taxon>Eukaryota</taxon>
        <taxon>Sar</taxon>
        <taxon>Alveolata</taxon>
        <taxon>Dinophyceae</taxon>
        <taxon>Prorocentrales</taxon>
        <taxon>Prorocentraceae</taxon>
        <taxon>Prorocentrum</taxon>
    </lineage>
</organism>
<gene>
    <name evidence="5" type="ORF">PCOR1329_LOCUS72943</name>
</gene>
<sequence>DAQAKNASKGGSEEQQLVMQLLPAISIYFVGSLALELPQAVSLYYLANTGLTVAQTQFVKMGLRSEIPGYEEFERTGKFPEGAIEESLAATQEPSKSLHEAAMRADIRGIKGFLEAKVGEDGTPGEPAADINGWDEKEIAPIGYGAACGHTDVVKLLIERGADLKRLDGQGNSLLHYAAGYGHLEVLQLLISEGDEVWPDNSWKDIKNKKGQSIMDAARVNKKAPVLDFLNRQLGLAPDVEVLEDSAAPAAAAPAPAQAAVPAAGEGSPTDQARSALLAAAGAVAQPPASAAGAAPPLGGEATAARMREAIEKLKSDPKAIEQAREMMDKMPPGLLSMLSGGKMKEEDAKKAMEAMKNMKTEDTEILAGAEKVVGRMPAGAPPGAPVSAAPEVLDAAMATAAAPAAGGKTPVAVEAQSARAVD</sequence>
<keyword evidence="6" id="KW-1185">Reference proteome</keyword>
<evidence type="ECO:0000313" key="6">
    <source>
        <dbReference type="Proteomes" id="UP001189429"/>
    </source>
</evidence>
<evidence type="ECO:0000256" key="4">
    <source>
        <dbReference type="SAM" id="MobiDB-lite"/>
    </source>
</evidence>
<evidence type="ECO:0000313" key="5">
    <source>
        <dbReference type="EMBL" id="CAK0893682.1"/>
    </source>
</evidence>
<dbReference type="SMART" id="SM00248">
    <property type="entry name" value="ANK"/>
    <property type="match status" value="2"/>
</dbReference>
<dbReference type="InterPro" id="IPR002110">
    <property type="entry name" value="Ankyrin_rpt"/>
</dbReference>
<dbReference type="InterPro" id="IPR036770">
    <property type="entry name" value="Ankyrin_rpt-contain_sf"/>
</dbReference>
<reference evidence="5" key="1">
    <citation type="submission" date="2023-10" db="EMBL/GenBank/DDBJ databases">
        <authorList>
            <person name="Chen Y."/>
            <person name="Shah S."/>
            <person name="Dougan E. K."/>
            <person name="Thang M."/>
            <person name="Chan C."/>
        </authorList>
    </citation>
    <scope>NUCLEOTIDE SEQUENCE [LARGE SCALE GENOMIC DNA]</scope>
</reference>
<feature type="non-terminal residue" evidence="5">
    <location>
        <position position="1"/>
    </location>
</feature>